<evidence type="ECO:0000256" key="3">
    <source>
        <dbReference type="ARBA" id="ARBA00011245"/>
    </source>
</evidence>
<dbReference type="GO" id="GO:0036297">
    <property type="term" value="P:interstrand cross-link repair"/>
    <property type="evidence" value="ECO:0007669"/>
    <property type="project" value="TreeGrafter"/>
</dbReference>
<evidence type="ECO:0000256" key="5">
    <source>
        <dbReference type="ARBA" id="ARBA00022722"/>
    </source>
</evidence>
<gene>
    <name evidence="8" type="ORF">C7212DRAFT_209651</name>
</gene>
<reference evidence="8 9" key="1">
    <citation type="submission" date="2018-03" db="EMBL/GenBank/DDBJ databases">
        <title>Genomes of Pezizomycetes fungi and the evolution of truffles.</title>
        <authorList>
            <person name="Murat C."/>
            <person name="Payen T."/>
            <person name="Noel B."/>
            <person name="Kuo A."/>
            <person name="Martin F.M."/>
        </authorList>
    </citation>
    <scope>NUCLEOTIDE SEQUENCE [LARGE SCALE GENOMIC DNA]</scope>
    <source>
        <strain evidence="8">091103-1</strain>
    </source>
</reference>
<evidence type="ECO:0000256" key="1">
    <source>
        <dbReference type="ARBA" id="ARBA00001966"/>
    </source>
</evidence>
<evidence type="ECO:0000256" key="6">
    <source>
        <dbReference type="ARBA" id="ARBA00022839"/>
    </source>
</evidence>
<proteinExistence type="inferred from homology"/>
<keyword evidence="6" id="KW-0269">Exonuclease</keyword>
<protein>
    <recommendedName>
        <fullName evidence="10">Exonuclease V</fullName>
    </recommendedName>
</protein>
<dbReference type="InterPro" id="IPR011604">
    <property type="entry name" value="PDDEXK-like_dom_sf"/>
</dbReference>
<evidence type="ECO:0000256" key="4">
    <source>
        <dbReference type="ARBA" id="ARBA00022485"/>
    </source>
</evidence>
<evidence type="ECO:0008006" key="10">
    <source>
        <dbReference type="Google" id="ProtNLM"/>
    </source>
</evidence>
<accession>A0A317SJI6</accession>
<dbReference type="Proteomes" id="UP000246991">
    <property type="component" value="Unassembled WGS sequence"/>
</dbReference>
<name>A0A317SJI6_9PEZI</name>
<keyword evidence="6" id="KW-0378">Hydrolase</keyword>
<dbReference type="Gene3D" id="3.90.320.10">
    <property type="match status" value="1"/>
</dbReference>
<dbReference type="AlphaFoldDB" id="A0A317SJI6"/>
<comment type="similarity">
    <text evidence="2">Belongs to the EXO5 family.</text>
</comment>
<keyword evidence="4" id="KW-0411">Iron-sulfur</keyword>
<comment type="subunit">
    <text evidence="3">Monomer.</text>
</comment>
<feature type="region of interest" description="Disordered" evidence="7">
    <location>
        <begin position="364"/>
        <end position="383"/>
    </location>
</feature>
<dbReference type="GO" id="GO:0005739">
    <property type="term" value="C:mitochondrion"/>
    <property type="evidence" value="ECO:0007669"/>
    <property type="project" value="TreeGrafter"/>
</dbReference>
<dbReference type="GO" id="GO:0051539">
    <property type="term" value="F:4 iron, 4 sulfur cluster binding"/>
    <property type="evidence" value="ECO:0007669"/>
    <property type="project" value="UniProtKB-KW"/>
</dbReference>
<dbReference type="Pfam" id="PF09810">
    <property type="entry name" value="Exo5"/>
    <property type="match status" value="1"/>
</dbReference>
<keyword evidence="4" id="KW-0408">Iron</keyword>
<evidence type="ECO:0000313" key="8">
    <source>
        <dbReference type="EMBL" id="PWW74574.1"/>
    </source>
</evidence>
<dbReference type="PANTHER" id="PTHR14464:SF4">
    <property type="entry name" value="EXONUCLEASE V"/>
    <property type="match status" value="1"/>
</dbReference>
<evidence type="ECO:0000256" key="7">
    <source>
        <dbReference type="SAM" id="MobiDB-lite"/>
    </source>
</evidence>
<keyword evidence="4" id="KW-0479">Metal-binding</keyword>
<keyword evidence="5" id="KW-0540">Nuclease</keyword>
<dbReference type="InterPro" id="IPR019190">
    <property type="entry name" value="EXOV"/>
</dbReference>
<dbReference type="GO" id="GO:0045145">
    <property type="term" value="F:single-stranded DNA 5'-3' DNA exonuclease activity"/>
    <property type="evidence" value="ECO:0007669"/>
    <property type="project" value="InterPro"/>
</dbReference>
<dbReference type="GO" id="GO:0005634">
    <property type="term" value="C:nucleus"/>
    <property type="evidence" value="ECO:0007669"/>
    <property type="project" value="TreeGrafter"/>
</dbReference>
<keyword evidence="9" id="KW-1185">Reference proteome</keyword>
<sequence>MQPDGAPIPLENDNRPPFDRFRAGKKTLSVTDLVSGVWCEQQFKYSLERGFKRPTPAMKKGTKLHKVLEEQVHTTVQVEISTKEDQWGLKLFNMCQGLLCLRHGGLTRELSVFGFFNGYFIQGSIDEISYTNPGTHVAAKAPPTVASGETSDSDSDGGVLLPIDLTSPSPPPSTPEHELTVYVSDTKTRSSQTVPRGSQLRATILQLMLYHHLLSGLHAGDVDFTKILENFDLDGSKNFSDNLLAQIASLDSEISLEELLEKNSLWGLWGILQRKLRETINTIGNTLAVSYRSQKYGDIMETKTFEYDEALLTKHLNHTLDWWQGKRPTVGVEIEEAWKCGKCEFEPTCTWRLAKIEELKQAMEAKKKTKRKRSESPRKQKKP</sequence>
<keyword evidence="4" id="KW-0004">4Fe-4S</keyword>
<dbReference type="EMBL" id="PYWC01000059">
    <property type="protein sequence ID" value="PWW74574.1"/>
    <property type="molecule type" value="Genomic_DNA"/>
</dbReference>
<comment type="caution">
    <text evidence="8">The sequence shown here is derived from an EMBL/GenBank/DDBJ whole genome shotgun (WGS) entry which is preliminary data.</text>
</comment>
<dbReference type="OrthoDB" id="354769at2759"/>
<evidence type="ECO:0000256" key="2">
    <source>
        <dbReference type="ARBA" id="ARBA00009797"/>
    </source>
</evidence>
<comment type="cofactor">
    <cofactor evidence="1">
        <name>[4Fe-4S] cluster</name>
        <dbReference type="ChEBI" id="CHEBI:49883"/>
    </cofactor>
</comment>
<dbReference type="PANTHER" id="PTHR14464">
    <property type="entry name" value="EXONUCLEASE V"/>
    <property type="match status" value="1"/>
</dbReference>
<organism evidence="8 9">
    <name type="scientific">Tuber magnatum</name>
    <name type="common">white Piedmont truffle</name>
    <dbReference type="NCBI Taxonomy" id="42249"/>
    <lineage>
        <taxon>Eukaryota</taxon>
        <taxon>Fungi</taxon>
        <taxon>Dikarya</taxon>
        <taxon>Ascomycota</taxon>
        <taxon>Pezizomycotina</taxon>
        <taxon>Pezizomycetes</taxon>
        <taxon>Pezizales</taxon>
        <taxon>Tuberaceae</taxon>
        <taxon>Tuber</taxon>
    </lineage>
</organism>
<feature type="compositionally biased region" description="Basic and acidic residues" evidence="7">
    <location>
        <begin position="374"/>
        <end position="383"/>
    </location>
</feature>
<evidence type="ECO:0000313" key="9">
    <source>
        <dbReference type="Proteomes" id="UP000246991"/>
    </source>
</evidence>